<accession>A0AAJ6TUP8</accession>
<dbReference type="PROSITE" id="PS51917">
    <property type="entry name" value="PRU"/>
    <property type="match status" value="1"/>
</dbReference>
<feature type="domain" description="Pru" evidence="7">
    <location>
        <begin position="1"/>
        <end position="106"/>
    </location>
</feature>
<dbReference type="GO" id="GO:0005737">
    <property type="term" value="C:cytoplasm"/>
    <property type="evidence" value="ECO:0007669"/>
    <property type="project" value="UniProtKB-SubCell"/>
</dbReference>
<dbReference type="Gene3D" id="2.30.29.70">
    <property type="entry name" value="Proteasomal ubiquitin receptor Rpn13/ADRM1"/>
    <property type="match status" value="1"/>
</dbReference>
<keyword evidence="6" id="KW-1133">Transmembrane helix</keyword>
<evidence type="ECO:0000256" key="6">
    <source>
        <dbReference type="SAM" id="Phobius"/>
    </source>
</evidence>
<dbReference type="GO" id="GO:0070628">
    <property type="term" value="F:proteasome binding"/>
    <property type="evidence" value="ECO:0007669"/>
    <property type="project" value="TreeGrafter"/>
</dbReference>
<dbReference type="AlphaFoldDB" id="A0AAJ6TUP8"/>
<sequence>MKLYKGSMRKMGSSSVEDIPAMQDRIIFSKEVIFEKVNRALGRVYILKFNTNDQESFIWMQAKSQNLKMIHNCVTLSTIILIVHLVFEDMLKDNISSRIGNLVVPNLGAEVMSDVTSSSGPVKLEDLQ</sequence>
<evidence type="ECO:0000259" key="7">
    <source>
        <dbReference type="PROSITE" id="PS51917"/>
    </source>
</evidence>
<evidence type="ECO:0000313" key="8">
    <source>
        <dbReference type="Proteomes" id="UP000694918"/>
    </source>
</evidence>
<dbReference type="InterPro" id="IPR038633">
    <property type="entry name" value="Rpn13/ADRM1_Pru_sf"/>
</dbReference>
<evidence type="ECO:0000256" key="3">
    <source>
        <dbReference type="ARBA" id="ARBA00022490"/>
    </source>
</evidence>
<evidence type="ECO:0000256" key="5">
    <source>
        <dbReference type="ARBA" id="ARBA00023242"/>
    </source>
</evidence>
<dbReference type="RefSeq" id="XP_011017850.1">
    <property type="nucleotide sequence ID" value="XM_011019548.1"/>
</dbReference>
<dbReference type="GeneID" id="105121062"/>
<dbReference type="InterPro" id="IPR044868">
    <property type="entry name" value="Rpn13/ADRM1_Pru"/>
</dbReference>
<keyword evidence="8" id="KW-1185">Reference proteome</keyword>
<keyword evidence="6" id="KW-0812">Transmembrane</keyword>
<dbReference type="PANTHER" id="PTHR12225">
    <property type="entry name" value="ADHESION REGULATING MOLECULE 1 110 KDA CELL MEMBRANE GLYCOPROTEIN"/>
    <property type="match status" value="1"/>
</dbReference>
<dbReference type="Proteomes" id="UP000694918">
    <property type="component" value="Unplaced"/>
</dbReference>
<gene>
    <name evidence="9" type="primary">LOC105121062</name>
</gene>
<evidence type="ECO:0000256" key="2">
    <source>
        <dbReference type="ARBA" id="ARBA00004496"/>
    </source>
</evidence>
<organism evidence="8 9">
    <name type="scientific">Populus euphratica</name>
    <name type="common">Euphrates poplar</name>
    <dbReference type="NCBI Taxonomy" id="75702"/>
    <lineage>
        <taxon>Eukaryota</taxon>
        <taxon>Viridiplantae</taxon>
        <taxon>Streptophyta</taxon>
        <taxon>Embryophyta</taxon>
        <taxon>Tracheophyta</taxon>
        <taxon>Spermatophyta</taxon>
        <taxon>Magnoliopsida</taxon>
        <taxon>eudicotyledons</taxon>
        <taxon>Gunneridae</taxon>
        <taxon>Pentapetalae</taxon>
        <taxon>rosids</taxon>
        <taxon>fabids</taxon>
        <taxon>Malpighiales</taxon>
        <taxon>Salicaceae</taxon>
        <taxon>Saliceae</taxon>
        <taxon>Populus</taxon>
    </lineage>
</organism>
<keyword evidence="5" id="KW-0539">Nucleus</keyword>
<keyword evidence="4" id="KW-0647">Proteasome</keyword>
<name>A0AAJ6TUP8_POPEU</name>
<dbReference type="PANTHER" id="PTHR12225:SF0">
    <property type="entry name" value="PROTEASOMAL UBIQUITIN RECEPTOR ADRM1"/>
    <property type="match status" value="1"/>
</dbReference>
<feature type="transmembrane region" description="Helical" evidence="6">
    <location>
        <begin position="69"/>
        <end position="87"/>
    </location>
</feature>
<protein>
    <submittedName>
        <fullName evidence="9">26S proteasome regulatory subunit RPN13-like</fullName>
    </submittedName>
</protein>
<comment type="subcellular location">
    <subcellularLocation>
        <location evidence="2">Cytoplasm</location>
    </subcellularLocation>
    <subcellularLocation>
        <location evidence="1">Nucleus</location>
    </subcellularLocation>
</comment>
<evidence type="ECO:0000313" key="9">
    <source>
        <dbReference type="RefSeq" id="XP_011017850.1"/>
    </source>
</evidence>
<keyword evidence="3" id="KW-0963">Cytoplasm</keyword>
<evidence type="ECO:0000256" key="1">
    <source>
        <dbReference type="ARBA" id="ARBA00004123"/>
    </source>
</evidence>
<dbReference type="KEGG" id="peu:105121062"/>
<keyword evidence="6" id="KW-0472">Membrane</keyword>
<dbReference type="GO" id="GO:0005634">
    <property type="term" value="C:nucleus"/>
    <property type="evidence" value="ECO:0007669"/>
    <property type="project" value="UniProtKB-SubCell"/>
</dbReference>
<dbReference type="GO" id="GO:0061133">
    <property type="term" value="F:endopeptidase activator activity"/>
    <property type="evidence" value="ECO:0007669"/>
    <property type="project" value="TreeGrafter"/>
</dbReference>
<dbReference type="GO" id="GO:0008541">
    <property type="term" value="C:proteasome regulatory particle, lid subcomplex"/>
    <property type="evidence" value="ECO:0007669"/>
    <property type="project" value="TreeGrafter"/>
</dbReference>
<evidence type="ECO:0000256" key="4">
    <source>
        <dbReference type="ARBA" id="ARBA00022942"/>
    </source>
</evidence>
<dbReference type="Pfam" id="PF04683">
    <property type="entry name" value="Rpn13_ADRM1_Pru"/>
    <property type="match status" value="1"/>
</dbReference>
<proteinExistence type="predicted"/>
<reference evidence="9" key="1">
    <citation type="submission" date="2025-08" db="UniProtKB">
        <authorList>
            <consortium name="RefSeq"/>
        </authorList>
    </citation>
    <scope>IDENTIFICATION</scope>
</reference>
<dbReference type="InterPro" id="IPR006773">
    <property type="entry name" value="Rpn13/ADRM1"/>
</dbReference>